<dbReference type="RefSeq" id="XP_059604614.1">
    <property type="nucleotide sequence ID" value="XM_059744093.1"/>
</dbReference>
<dbReference type="PROSITE" id="PS00036">
    <property type="entry name" value="BZIP_BASIC"/>
    <property type="match status" value="1"/>
</dbReference>
<evidence type="ECO:0000313" key="5">
    <source>
        <dbReference type="RefSeq" id="XP_059604614.1"/>
    </source>
</evidence>
<dbReference type="GO" id="GO:0016831">
    <property type="term" value="F:carboxy-lyase activity"/>
    <property type="evidence" value="ECO:0007669"/>
    <property type="project" value="UniProtKB-KW"/>
</dbReference>
<dbReference type="AlphaFoldDB" id="A0AAJ8BVI4"/>
<dbReference type="KEGG" id="ang:An14g01880"/>
<dbReference type="GeneID" id="84592922"/>
<evidence type="ECO:0000256" key="1">
    <source>
        <dbReference type="ARBA" id="ARBA00022793"/>
    </source>
</evidence>
<feature type="compositionally biased region" description="Polar residues" evidence="3">
    <location>
        <begin position="549"/>
        <end position="558"/>
    </location>
</feature>
<dbReference type="Pfam" id="PF11905">
    <property type="entry name" value="DUF3425"/>
    <property type="match status" value="1"/>
</dbReference>
<dbReference type="GO" id="GO:0090407">
    <property type="term" value="P:organophosphate biosynthetic process"/>
    <property type="evidence" value="ECO:0007669"/>
    <property type="project" value="UniProtKB-ARBA"/>
</dbReference>
<dbReference type="InterPro" id="IPR004827">
    <property type="entry name" value="bZIP"/>
</dbReference>
<dbReference type="CDD" id="cd14688">
    <property type="entry name" value="bZIP_YAP"/>
    <property type="match status" value="1"/>
</dbReference>
<dbReference type="PANTHER" id="PTHR38116:SF5">
    <property type="entry name" value="BZIP DOMAIN-CONTAINING PROTEIN"/>
    <property type="match status" value="1"/>
</dbReference>
<name>A0AAJ8BVI4_ASPNG</name>
<evidence type="ECO:0000259" key="4">
    <source>
        <dbReference type="PROSITE" id="PS00036"/>
    </source>
</evidence>
<evidence type="ECO:0000256" key="2">
    <source>
        <dbReference type="ARBA" id="ARBA00023239"/>
    </source>
</evidence>
<dbReference type="VEuPathDB" id="FungiDB:An14g01880"/>
<feature type="region of interest" description="Disordered" evidence="3">
    <location>
        <begin position="477"/>
        <end position="513"/>
    </location>
</feature>
<evidence type="ECO:0000256" key="3">
    <source>
        <dbReference type="SAM" id="MobiDB-lite"/>
    </source>
</evidence>
<reference evidence="5" key="2">
    <citation type="submission" date="2025-08" db="UniProtKB">
        <authorList>
            <consortium name="RefSeq"/>
        </authorList>
    </citation>
    <scope>IDENTIFICATION</scope>
</reference>
<reference evidence="5" key="1">
    <citation type="submission" date="2025-02" db="EMBL/GenBank/DDBJ databases">
        <authorList>
            <consortium name="NCBI Genome Project"/>
        </authorList>
    </citation>
    <scope>NUCLEOTIDE SEQUENCE</scope>
</reference>
<gene>
    <name evidence="5" type="ORF">An14g01880</name>
</gene>
<organism evidence="5">
    <name type="scientific">Aspergillus niger</name>
    <dbReference type="NCBI Taxonomy" id="5061"/>
    <lineage>
        <taxon>Eukaryota</taxon>
        <taxon>Fungi</taxon>
        <taxon>Dikarya</taxon>
        <taxon>Ascomycota</taxon>
        <taxon>Pezizomycotina</taxon>
        <taxon>Eurotiomycetes</taxon>
        <taxon>Eurotiomycetidae</taxon>
        <taxon>Eurotiales</taxon>
        <taxon>Aspergillaceae</taxon>
        <taxon>Aspergillus</taxon>
        <taxon>Aspergillus subgen. Circumdati</taxon>
    </lineage>
</organism>
<feature type="domain" description="BZIP" evidence="4">
    <location>
        <begin position="501"/>
        <end position="516"/>
    </location>
</feature>
<dbReference type="InterPro" id="IPR003817">
    <property type="entry name" value="PS_Dcarbxylase"/>
</dbReference>
<keyword evidence="1" id="KW-0210">Decarboxylase</keyword>
<dbReference type="Pfam" id="PF02666">
    <property type="entry name" value="PS_Dcarbxylase"/>
    <property type="match status" value="1"/>
</dbReference>
<dbReference type="PANTHER" id="PTHR38116">
    <property type="entry name" value="CHROMOSOME 7, WHOLE GENOME SHOTGUN SEQUENCE"/>
    <property type="match status" value="1"/>
</dbReference>
<protein>
    <recommendedName>
        <fullName evidence="4">BZIP domain-containing protein</fullName>
    </recommendedName>
</protein>
<sequence>MFSIINLPSRSSGAVSSTSSSKMRYAPIVNELLQLLDKSFPYASGMEALEQAIQSALQYRIVEMESYGLTSAKGFLNFATWMVDGWIPTESAKGRDIYYILCIFYFVFDQVPLKDCQTAIRPESVGQDLSELSQWMVKFAKEVGSHMDRPESLNEASLTSFWNAPSFHVFEADESKTEGGKWKNFNQFFCRHLKDGARPIDGEGDDSIVIFPADSTFSGYWDITDDSLVELKGLPWHIGDLLGPYKSDYGDSFKGGVWLHSFLNSFDYHRQHAPVGGTIKVIDTIDGAAYLDVEYQPDSRSLMPKRPMRPVYSSGPVFRGAEATDKEGYQFLQARGIIIIENDKIGTVAVLPIGMAQVSSVVVRDDLKPGATINKGDEISHFEFGGSDIVVMFQGGKIDPHTLPQPLSRKSEEPFPNCGRMARQILFGFCGVGEIRRVVSIDVKSDHSWPNPSAHSRCCAWNPVADISHELSAMPPQTRAIQHSESVGEKKRKPLRRDPEKRRQQNIQAQRRYREKLRERLGRLEALAESAGQTPAIKSTPAAGIQPSGAITASGLPNTSSSIVPKTLPLYDASDVSVPSTSVATLGNCQQLIPASAESPSALYTSDSTITPYLYSDESPSALTVWDPPSCVDPSLLVSDKPSDSLELYWTTTIDCGCTSPHFRIQTECPDLLGHNEVRVFRFGTNTTTADPYTNSLRIDRVCTIAAILDLVRHVGVTEEALCADESLSPFFRPTAVMVDEAAKRNLIRTVQETFKSLKPDLRPFQEQITIEHHPMIDILPFRTLRRNLITRQHDIDEDEFFDDMLSGLVCWGGAGIGKRDRQVSTGYASTGTPWDVRSWEAKVWFLKKYWSLLGGEDGELVRQSEWWRSIRGDDIEQENMWLG</sequence>
<feature type="region of interest" description="Disordered" evidence="3">
    <location>
        <begin position="530"/>
        <end position="558"/>
    </location>
</feature>
<accession>A0AAJ8BVI4</accession>
<keyword evidence="2" id="KW-0456">Lyase</keyword>
<dbReference type="InterPro" id="IPR021833">
    <property type="entry name" value="DUF3425"/>
</dbReference>
<proteinExistence type="predicted"/>